<dbReference type="GO" id="GO:0004358">
    <property type="term" value="F:L-glutamate N-acetyltransferase activity, acting on acetyl-L-ornithine as donor"/>
    <property type="evidence" value="ECO:0007669"/>
    <property type="project" value="UniProtKB-UniRule"/>
</dbReference>
<protein>
    <recommendedName>
        <fullName evidence="9">Arginine biosynthesis bifunctional protein ArgJ</fullName>
    </recommendedName>
    <domain>
        <recommendedName>
            <fullName evidence="9">Glutamate N-acetyltransferase</fullName>
            <ecNumber evidence="9">2.3.1.35</ecNumber>
        </recommendedName>
        <alternativeName>
            <fullName evidence="9">Ornithine acetyltransferase</fullName>
            <shortName evidence="9">OATase</shortName>
        </alternativeName>
        <alternativeName>
            <fullName evidence="9">Ornithine transacetylase</fullName>
        </alternativeName>
    </domain>
    <domain>
        <recommendedName>
            <fullName evidence="9">Amino-acid acetyltransferase</fullName>
            <ecNumber evidence="9">2.3.1.1</ecNumber>
        </recommendedName>
        <alternativeName>
            <fullName evidence="9">N-acetylglutamate synthase</fullName>
            <shortName evidence="9">AGSase</shortName>
        </alternativeName>
    </domain>
    <component>
        <recommendedName>
            <fullName evidence="9">Arginine biosynthesis bifunctional protein ArgJ alpha chain</fullName>
        </recommendedName>
    </component>
    <component>
        <recommendedName>
            <fullName evidence="9">Arginine biosynthesis bifunctional protein ArgJ beta chain</fullName>
        </recommendedName>
    </component>
</protein>
<evidence type="ECO:0000256" key="7">
    <source>
        <dbReference type="ARBA" id="ARBA00023315"/>
    </source>
</evidence>
<evidence type="ECO:0000256" key="5">
    <source>
        <dbReference type="ARBA" id="ARBA00022679"/>
    </source>
</evidence>
<keyword evidence="7 9" id="KW-0012">Acyltransferase</keyword>
<evidence type="ECO:0000313" key="10">
    <source>
        <dbReference type="EMBL" id="AMM41903.1"/>
    </source>
</evidence>
<organism evidence="10 11">
    <name type="scientific">Desulfofervidus auxilii</name>
    <dbReference type="NCBI Taxonomy" id="1621989"/>
    <lineage>
        <taxon>Bacteria</taxon>
        <taxon>Pseudomonadati</taxon>
        <taxon>Thermodesulfobacteriota</taxon>
        <taxon>Candidatus Desulfofervidia</taxon>
        <taxon>Candidatus Desulfofervidales</taxon>
        <taxon>Candidatus Desulfofervidaceae</taxon>
        <taxon>Candidatus Desulfofervidus</taxon>
    </lineage>
</organism>
<dbReference type="EC" id="2.3.1.1" evidence="9"/>
<keyword evidence="5 9" id="KW-0808">Transferase</keyword>
<reference evidence="10 11" key="1">
    <citation type="submission" date="2015-10" db="EMBL/GenBank/DDBJ databases">
        <title>Candidatus Desulfofervidus auxilii, a hydrogenotrophic sulfate-reducing bacterium involved in the thermophilic anaerobic oxidation of methane.</title>
        <authorList>
            <person name="Krukenberg V."/>
            <person name="Richter M."/>
            <person name="Wegener G."/>
        </authorList>
    </citation>
    <scope>NUCLEOTIDE SEQUENCE [LARGE SCALE GENOMIC DNA]</scope>
    <source>
        <strain evidence="10 11">HS1</strain>
    </source>
</reference>
<feature type="site" description="Involved in the stabilization of negative charge on the oxyanion by the formation of the oxyanion hole" evidence="9">
    <location>
        <position position="127"/>
    </location>
</feature>
<accession>A0A7U4QM57</accession>
<feature type="binding site" evidence="9">
    <location>
        <position position="163"/>
    </location>
    <ligand>
        <name>substrate</name>
    </ligand>
</feature>
<evidence type="ECO:0000256" key="9">
    <source>
        <dbReference type="HAMAP-Rule" id="MF_01106"/>
    </source>
</evidence>
<dbReference type="FunFam" id="3.60.70.12:FF:000001">
    <property type="entry name" value="Arginine biosynthesis bifunctional protein ArgJ, chloroplastic"/>
    <property type="match status" value="1"/>
</dbReference>
<feature type="active site" description="Nucleophile" evidence="9">
    <location>
        <position position="200"/>
    </location>
</feature>
<evidence type="ECO:0000256" key="1">
    <source>
        <dbReference type="ARBA" id="ARBA00006774"/>
    </source>
</evidence>
<comment type="similarity">
    <text evidence="1 9">Belongs to the ArgJ family.</text>
</comment>
<evidence type="ECO:0000256" key="8">
    <source>
        <dbReference type="ARBA" id="ARBA00049439"/>
    </source>
</evidence>
<comment type="function">
    <text evidence="9">Catalyzes two activities which are involved in the cyclic version of arginine biosynthesis: the synthesis of N-acetylglutamate from glutamate and acetyl-CoA as the acetyl donor, and of ornithine by transacetylation between N(2)-acetylornithine and glutamate.</text>
</comment>
<keyword evidence="4 9" id="KW-0028">Amino-acid biosynthesis</keyword>
<dbReference type="GO" id="GO:0006592">
    <property type="term" value="P:ornithine biosynthetic process"/>
    <property type="evidence" value="ECO:0007669"/>
    <property type="project" value="TreeGrafter"/>
</dbReference>
<feature type="binding site" evidence="9">
    <location>
        <position position="411"/>
    </location>
    <ligand>
        <name>substrate</name>
    </ligand>
</feature>
<dbReference type="UniPathway" id="UPA00068">
    <property type="reaction ID" value="UER00106"/>
</dbReference>
<comment type="pathway">
    <text evidence="9">Amino-acid biosynthesis; L-arginine biosynthesis; L-ornithine and N-acetyl-L-glutamate from L-glutamate and N(2)-acetyl-L-ornithine (cyclic): step 1/1.</text>
</comment>
<dbReference type="KEGG" id="daw:HS1_002117"/>
<keyword evidence="11" id="KW-1185">Reference proteome</keyword>
<dbReference type="FunFam" id="3.10.20.340:FF:000001">
    <property type="entry name" value="Arginine biosynthesis bifunctional protein ArgJ, chloroplastic"/>
    <property type="match status" value="1"/>
</dbReference>
<dbReference type="RefSeq" id="WP_245669985.1">
    <property type="nucleotide sequence ID" value="NZ_CP013015.1"/>
</dbReference>
<dbReference type="Gene3D" id="3.10.20.340">
    <property type="entry name" value="ArgJ beta chain, C-terminal domain"/>
    <property type="match status" value="1"/>
</dbReference>
<evidence type="ECO:0000256" key="6">
    <source>
        <dbReference type="ARBA" id="ARBA00022813"/>
    </source>
</evidence>
<feature type="site" description="Involved in the stabilization of negative charge on the oxyanion by the formation of the oxyanion hole" evidence="9">
    <location>
        <position position="126"/>
    </location>
</feature>
<dbReference type="CDD" id="cd02152">
    <property type="entry name" value="OAT"/>
    <property type="match status" value="1"/>
</dbReference>
<dbReference type="Pfam" id="PF01960">
    <property type="entry name" value="ArgJ"/>
    <property type="match status" value="1"/>
</dbReference>
<dbReference type="NCBIfam" id="NF003802">
    <property type="entry name" value="PRK05388.1"/>
    <property type="match status" value="1"/>
</dbReference>
<dbReference type="InterPro" id="IPR002813">
    <property type="entry name" value="Arg_biosynth_ArgJ"/>
</dbReference>
<evidence type="ECO:0000256" key="2">
    <source>
        <dbReference type="ARBA" id="ARBA00011475"/>
    </source>
</evidence>
<comment type="subcellular location">
    <subcellularLocation>
        <location evidence="9">Cytoplasm</location>
    </subcellularLocation>
</comment>
<dbReference type="NCBIfam" id="TIGR00120">
    <property type="entry name" value="ArgJ"/>
    <property type="match status" value="1"/>
</dbReference>
<dbReference type="InterPro" id="IPR042195">
    <property type="entry name" value="ArgJ_beta_C"/>
</dbReference>
<dbReference type="HAMAP" id="MF_01106">
    <property type="entry name" value="ArgJ"/>
    <property type="match status" value="1"/>
</dbReference>
<dbReference type="InterPro" id="IPR016117">
    <property type="entry name" value="ArgJ-like_dom_sf"/>
</dbReference>
<feature type="binding site" evidence="9">
    <location>
        <position position="200"/>
    </location>
    <ligand>
        <name>substrate</name>
    </ligand>
</feature>
<dbReference type="AlphaFoldDB" id="A0A7U4QM57"/>
<feature type="chain" id="PRO_5031647427" description="Arginine biosynthesis bifunctional protein ArgJ alpha chain" evidence="9">
    <location>
        <begin position="1"/>
        <end position="199"/>
    </location>
</feature>
<comment type="catalytic activity">
    <reaction evidence="9">
        <text>L-glutamate + acetyl-CoA = N-acetyl-L-glutamate + CoA + H(+)</text>
        <dbReference type="Rhea" id="RHEA:24292"/>
        <dbReference type="ChEBI" id="CHEBI:15378"/>
        <dbReference type="ChEBI" id="CHEBI:29985"/>
        <dbReference type="ChEBI" id="CHEBI:44337"/>
        <dbReference type="ChEBI" id="CHEBI:57287"/>
        <dbReference type="ChEBI" id="CHEBI:57288"/>
        <dbReference type="EC" id="2.3.1.1"/>
    </reaction>
</comment>
<dbReference type="GO" id="GO:0004042">
    <property type="term" value="F:L-glutamate N-acetyltransferase activity"/>
    <property type="evidence" value="ECO:0007669"/>
    <property type="project" value="UniProtKB-UniRule"/>
</dbReference>
<keyword evidence="3 9" id="KW-0055">Arginine biosynthesis</keyword>
<comment type="pathway">
    <text evidence="9">Amino-acid biosynthesis; L-arginine biosynthesis; N(2)-acetyl-L-ornithine from L-glutamate: step 1/4.</text>
</comment>
<keyword evidence="9" id="KW-0963">Cytoplasm</keyword>
<dbReference type="Gene3D" id="3.60.70.12">
    <property type="entry name" value="L-amino peptidase D-ALA esterase/amidase"/>
    <property type="match status" value="1"/>
</dbReference>
<feature type="chain" id="PRO_5031647426" description="Arginine biosynthesis bifunctional protein ArgJ beta chain" evidence="9">
    <location>
        <begin position="200"/>
        <end position="411"/>
    </location>
</feature>
<sequence length="411" mass="44236">MNHALVGVGKNINIVVEEMPDISVPGFLVNTTSAGIKVPDRKDMAVIYSDKPAVVAGVFTQNQIQAAPVKLTKHRVKSGVAQAILINSGNANACTGRQGEKDAQEMAYLLAKGLEIPEQLVLVCSTGVIGQPLPMGKIKTGIKTLISDLHTTGWEEAAQAIMTTDTFPKLVYKKGEIDGVPFSLLGIAKGAGMIMPNMATMLAFFITDLAISPAILQPLFKKIIAQTFNRILVDGDTSTNDTALILANGYAQNSVLHSVHPIFKECLFEVATELAKLIVKDGEGASKFISIKVVGAKSVKDAEKVASTIAGSLLVKTALYGGDPNWGRIMAAIGRSGINIKPEKIDIFFGEICLVKNGLGKNQKMEKEVKKYLKNKELLLTINLNSGGESVMWYTCDLTPEYIKINAQYRT</sequence>
<dbReference type="Proteomes" id="UP000070560">
    <property type="component" value="Chromosome"/>
</dbReference>
<dbReference type="EMBL" id="CP013015">
    <property type="protein sequence ID" value="AMM41903.1"/>
    <property type="molecule type" value="Genomic_DNA"/>
</dbReference>
<dbReference type="GO" id="GO:0006526">
    <property type="term" value="P:L-arginine biosynthetic process"/>
    <property type="evidence" value="ECO:0007669"/>
    <property type="project" value="UniProtKB-UniRule"/>
</dbReference>
<dbReference type="PANTHER" id="PTHR23100:SF0">
    <property type="entry name" value="ARGININE BIOSYNTHESIS BIFUNCTIONAL PROTEIN ARGJ, MITOCHONDRIAL"/>
    <property type="match status" value="1"/>
</dbReference>
<name>A0A7U4QM57_DESA2</name>
<evidence type="ECO:0000256" key="3">
    <source>
        <dbReference type="ARBA" id="ARBA00022571"/>
    </source>
</evidence>
<feature type="site" description="Cleavage; by autolysis" evidence="9">
    <location>
        <begin position="199"/>
        <end position="200"/>
    </location>
</feature>
<feature type="binding site" evidence="9">
    <location>
        <position position="283"/>
    </location>
    <ligand>
        <name>substrate</name>
    </ligand>
</feature>
<dbReference type="GO" id="GO:0005737">
    <property type="term" value="C:cytoplasm"/>
    <property type="evidence" value="ECO:0007669"/>
    <property type="project" value="UniProtKB-SubCell"/>
</dbReference>
<proteinExistence type="inferred from homology"/>
<evidence type="ECO:0000256" key="4">
    <source>
        <dbReference type="ARBA" id="ARBA00022605"/>
    </source>
</evidence>
<comment type="subunit">
    <text evidence="2 9">Heterotetramer of two alpha and two beta chains.</text>
</comment>
<feature type="binding site" evidence="9">
    <location>
        <position position="406"/>
    </location>
    <ligand>
        <name>substrate</name>
    </ligand>
</feature>
<keyword evidence="9" id="KW-0511">Multifunctional enzyme</keyword>
<dbReference type="SUPFAM" id="SSF56266">
    <property type="entry name" value="DmpA/ArgJ-like"/>
    <property type="match status" value="1"/>
</dbReference>
<gene>
    <name evidence="9" type="primary">argJ</name>
    <name evidence="10" type="ORF">HS1_002117</name>
</gene>
<dbReference type="EC" id="2.3.1.35" evidence="9"/>
<keyword evidence="6 9" id="KW-0068">Autocatalytic cleavage</keyword>
<evidence type="ECO:0000313" key="11">
    <source>
        <dbReference type="Proteomes" id="UP000070560"/>
    </source>
</evidence>
<dbReference type="PANTHER" id="PTHR23100">
    <property type="entry name" value="ARGININE BIOSYNTHESIS BIFUNCTIONAL PROTEIN ARGJ"/>
    <property type="match status" value="1"/>
</dbReference>
<comment type="catalytic activity">
    <reaction evidence="8 9">
        <text>N(2)-acetyl-L-ornithine + L-glutamate = N-acetyl-L-glutamate + L-ornithine</text>
        <dbReference type="Rhea" id="RHEA:15349"/>
        <dbReference type="ChEBI" id="CHEBI:29985"/>
        <dbReference type="ChEBI" id="CHEBI:44337"/>
        <dbReference type="ChEBI" id="CHEBI:46911"/>
        <dbReference type="ChEBI" id="CHEBI:57805"/>
        <dbReference type="EC" id="2.3.1.35"/>
    </reaction>
</comment>
<feature type="binding site" evidence="9">
    <location>
        <position position="189"/>
    </location>
    <ligand>
        <name>substrate</name>
    </ligand>
</feature>